<keyword evidence="6" id="KW-0732">Signal</keyword>
<dbReference type="GO" id="GO:0004521">
    <property type="term" value="F:RNA endonuclease activity"/>
    <property type="evidence" value="ECO:0007669"/>
    <property type="project" value="InterPro"/>
</dbReference>
<evidence type="ECO:0000256" key="2">
    <source>
        <dbReference type="ARBA" id="ARBA00022759"/>
    </source>
</evidence>
<dbReference type="GO" id="GO:0016787">
    <property type="term" value="F:hydrolase activity"/>
    <property type="evidence" value="ECO:0007669"/>
    <property type="project" value="UniProtKB-KW"/>
</dbReference>
<keyword evidence="3" id="KW-0378">Hydrolase</keyword>
<dbReference type="PANTHER" id="PTHR42104:SF1">
    <property type="entry name" value="EXTRACELLULAR GUANYL-SPECIFIC RIBONUCLEASE RNTA (AFU_ORTHOLOGUE AFUA_4G03230)"/>
    <property type="match status" value="1"/>
</dbReference>
<dbReference type="Pfam" id="PF00545">
    <property type="entry name" value="Ribonuclease"/>
    <property type="match status" value="1"/>
</dbReference>
<reference evidence="7 8" key="1">
    <citation type="submission" date="2014-04" db="EMBL/GenBank/DDBJ databases">
        <authorList>
            <consortium name="DOE Joint Genome Institute"/>
            <person name="Kuo A."/>
            <person name="Tarkka M."/>
            <person name="Buscot F."/>
            <person name="Kohler A."/>
            <person name="Nagy L.G."/>
            <person name="Floudas D."/>
            <person name="Copeland A."/>
            <person name="Barry K.W."/>
            <person name="Cichocki N."/>
            <person name="Veneault-Fourrey C."/>
            <person name="LaButti K."/>
            <person name="Lindquist E.A."/>
            <person name="Lipzen A."/>
            <person name="Lundell T."/>
            <person name="Morin E."/>
            <person name="Murat C."/>
            <person name="Sun H."/>
            <person name="Tunlid A."/>
            <person name="Henrissat B."/>
            <person name="Grigoriev I.V."/>
            <person name="Hibbett D.S."/>
            <person name="Martin F."/>
            <person name="Nordberg H.P."/>
            <person name="Cantor M.N."/>
            <person name="Hua S.X."/>
        </authorList>
    </citation>
    <scope>NUCLEOTIDE SEQUENCE [LARGE SCALE GENOMIC DNA]</scope>
    <source>
        <strain evidence="7 8">F 1598</strain>
    </source>
</reference>
<feature type="chain" id="PRO_5002164074" evidence="6">
    <location>
        <begin position="20"/>
        <end position="142"/>
    </location>
</feature>
<name>A0A0C3EQ12_PILCF</name>
<organism evidence="7 8">
    <name type="scientific">Piloderma croceum (strain F 1598)</name>
    <dbReference type="NCBI Taxonomy" id="765440"/>
    <lineage>
        <taxon>Eukaryota</taxon>
        <taxon>Fungi</taxon>
        <taxon>Dikarya</taxon>
        <taxon>Basidiomycota</taxon>
        <taxon>Agaricomycotina</taxon>
        <taxon>Agaricomycetes</taxon>
        <taxon>Agaricomycetidae</taxon>
        <taxon>Atheliales</taxon>
        <taxon>Atheliaceae</taxon>
        <taxon>Piloderma</taxon>
    </lineage>
</organism>
<dbReference type="InterPro" id="IPR000026">
    <property type="entry name" value="N1-like"/>
</dbReference>
<dbReference type="OrthoDB" id="5425539at2759"/>
<evidence type="ECO:0000256" key="1">
    <source>
        <dbReference type="ARBA" id="ARBA00022722"/>
    </source>
</evidence>
<dbReference type="AlphaFoldDB" id="A0A0C3EQ12"/>
<dbReference type="InterPro" id="IPR016191">
    <property type="entry name" value="Ribonuclease/ribotoxin"/>
</dbReference>
<keyword evidence="1" id="KW-0540">Nuclease</keyword>
<gene>
    <name evidence="7" type="ORF">PILCRDRAFT_79907</name>
</gene>
<proteinExistence type="predicted"/>
<reference evidence="8" key="2">
    <citation type="submission" date="2015-01" db="EMBL/GenBank/DDBJ databases">
        <title>Evolutionary Origins and Diversification of the Mycorrhizal Mutualists.</title>
        <authorList>
            <consortium name="DOE Joint Genome Institute"/>
            <consortium name="Mycorrhizal Genomics Consortium"/>
            <person name="Kohler A."/>
            <person name="Kuo A."/>
            <person name="Nagy L.G."/>
            <person name="Floudas D."/>
            <person name="Copeland A."/>
            <person name="Barry K.W."/>
            <person name="Cichocki N."/>
            <person name="Veneault-Fourrey C."/>
            <person name="LaButti K."/>
            <person name="Lindquist E.A."/>
            <person name="Lipzen A."/>
            <person name="Lundell T."/>
            <person name="Morin E."/>
            <person name="Murat C."/>
            <person name="Riley R."/>
            <person name="Ohm R."/>
            <person name="Sun H."/>
            <person name="Tunlid A."/>
            <person name="Henrissat B."/>
            <person name="Grigoriev I.V."/>
            <person name="Hibbett D.S."/>
            <person name="Martin F."/>
        </authorList>
    </citation>
    <scope>NUCLEOTIDE SEQUENCE [LARGE SCALE GENOMIC DNA]</scope>
    <source>
        <strain evidence="8">F 1598</strain>
    </source>
</reference>
<dbReference type="GO" id="GO:0016829">
    <property type="term" value="F:lyase activity"/>
    <property type="evidence" value="ECO:0007669"/>
    <property type="project" value="UniProtKB-KW"/>
</dbReference>
<dbReference type="GO" id="GO:0003723">
    <property type="term" value="F:RNA binding"/>
    <property type="evidence" value="ECO:0007669"/>
    <property type="project" value="InterPro"/>
</dbReference>
<evidence type="ECO:0000313" key="7">
    <source>
        <dbReference type="EMBL" id="KIM74645.1"/>
    </source>
</evidence>
<protein>
    <submittedName>
        <fullName evidence="7">Uncharacterized protein</fullName>
    </submittedName>
</protein>
<keyword evidence="5" id="KW-0456">Lyase</keyword>
<dbReference type="PANTHER" id="PTHR42104">
    <property type="entry name" value="EXTRACELLULAR GUANYL-SPECIFIC RIBONUCLEASE RNTA (AFU_ORTHOLOGUE AFUA_4G03230)"/>
    <property type="match status" value="1"/>
</dbReference>
<accession>A0A0C3EQ12</accession>
<keyword evidence="8" id="KW-1185">Reference proteome</keyword>
<feature type="signal peptide" evidence="6">
    <location>
        <begin position="1"/>
        <end position="19"/>
    </location>
</feature>
<evidence type="ECO:0000256" key="4">
    <source>
        <dbReference type="ARBA" id="ARBA00023157"/>
    </source>
</evidence>
<evidence type="ECO:0000256" key="5">
    <source>
        <dbReference type="ARBA" id="ARBA00023239"/>
    </source>
</evidence>
<evidence type="ECO:0000313" key="8">
    <source>
        <dbReference type="Proteomes" id="UP000054166"/>
    </source>
</evidence>
<keyword evidence="4" id="KW-1015">Disulfide bond</keyword>
<keyword evidence="2" id="KW-0255">Endonuclease</keyword>
<dbReference type="Gene3D" id="3.10.450.30">
    <property type="entry name" value="Microbial ribonucleases"/>
    <property type="match status" value="1"/>
</dbReference>
<dbReference type="EMBL" id="KN833058">
    <property type="protein sequence ID" value="KIM74645.1"/>
    <property type="molecule type" value="Genomic_DNA"/>
</dbReference>
<evidence type="ECO:0000256" key="6">
    <source>
        <dbReference type="SAM" id="SignalP"/>
    </source>
</evidence>
<evidence type="ECO:0000256" key="3">
    <source>
        <dbReference type="ARBA" id="ARBA00022801"/>
    </source>
</evidence>
<dbReference type="Proteomes" id="UP000054166">
    <property type="component" value="Unassembled WGS sequence"/>
</dbReference>
<dbReference type="HOGENOM" id="CLU_111658_4_0_1"/>
<sequence>MYARVFLVLAAASAIFASAHPVLPRSLPTGTVTCGSNSYSPSELTAAINAGVDDLNSGDLQDNYPHQYYDEPSENITLHCSGNGPWYEFPLVPGGAIYTSPSDDYHSPGTDRVIFTSSGTYCATVTHTGASSYDGFVACNND</sequence>
<dbReference type="InParanoid" id="A0A0C3EQ12"/>
<dbReference type="SUPFAM" id="SSF53933">
    <property type="entry name" value="Microbial ribonucleases"/>
    <property type="match status" value="1"/>
</dbReference>